<protein>
    <submittedName>
        <fullName evidence="1">Uncharacterized protein</fullName>
    </submittedName>
</protein>
<dbReference type="EMBL" id="JAEHOC010000070">
    <property type="protein sequence ID" value="KAG2424012.1"/>
    <property type="molecule type" value="Genomic_DNA"/>
</dbReference>
<dbReference type="AlphaFoldDB" id="A0A835SB26"/>
<evidence type="ECO:0000313" key="2">
    <source>
        <dbReference type="Proteomes" id="UP000650467"/>
    </source>
</evidence>
<organism evidence="1 2">
    <name type="scientific">Chlamydomonas incerta</name>
    <dbReference type="NCBI Taxonomy" id="51695"/>
    <lineage>
        <taxon>Eukaryota</taxon>
        <taxon>Viridiplantae</taxon>
        <taxon>Chlorophyta</taxon>
        <taxon>core chlorophytes</taxon>
        <taxon>Chlorophyceae</taxon>
        <taxon>CS clade</taxon>
        <taxon>Chlamydomonadales</taxon>
        <taxon>Chlamydomonadaceae</taxon>
        <taxon>Chlamydomonas</taxon>
    </lineage>
</organism>
<evidence type="ECO:0000313" key="1">
    <source>
        <dbReference type="EMBL" id="KAG2424012.1"/>
    </source>
</evidence>
<name>A0A835SB26_CHLIN</name>
<proteinExistence type="predicted"/>
<keyword evidence="2" id="KW-1185">Reference proteome</keyword>
<comment type="caution">
    <text evidence="1">The sequence shown here is derived from an EMBL/GenBank/DDBJ whole genome shotgun (WGS) entry which is preliminary data.</text>
</comment>
<gene>
    <name evidence="1" type="ORF">HXX76_014837</name>
</gene>
<sequence length="310" mass="31730">MAFPPKRAARANSLRLRAAERTAALAAAAALLLLLAPAPLLPRGGGGVSAQQTDRQANSDGGLYAALINPAITSIGIAYTGASLAPYAQSLYVAVASNGPFQLNRSLTLYGATAGASLDFAYVAGVVTAAPGTTLTLKGLSLYRAQALRAPLALLATSPGAAVVVQDCTNNQQVCWPHVAATAYFLQVFSRPFPGNQQANICAPGTEATCRTYTFTDIGFLVNPAPEFGTGGYSLHYLNTAIACQAYADPLPSCPSLASDITQPPPAPYTCLATVYDPANQRTVCPTCACINGCRRGCDAAGLPGPSGGC</sequence>
<reference evidence="1" key="1">
    <citation type="journal article" date="2020" name="bioRxiv">
        <title>Comparative genomics of Chlamydomonas.</title>
        <authorList>
            <person name="Craig R.J."/>
            <person name="Hasan A.R."/>
            <person name="Ness R.W."/>
            <person name="Keightley P.D."/>
        </authorList>
    </citation>
    <scope>NUCLEOTIDE SEQUENCE</scope>
    <source>
        <strain evidence="1">SAG 7.73</strain>
    </source>
</reference>
<accession>A0A835SB26</accession>
<dbReference type="OrthoDB" id="531307at2759"/>
<dbReference type="Proteomes" id="UP000650467">
    <property type="component" value="Unassembled WGS sequence"/>
</dbReference>